<gene>
    <name evidence="2" type="primary">yabJ_2</name>
    <name evidence="2" type="ORF">CUZ56_02579</name>
</gene>
<dbReference type="Gene3D" id="3.30.1330.40">
    <property type="entry name" value="RutC-like"/>
    <property type="match status" value="1"/>
</dbReference>
<dbReference type="PANTHER" id="PTHR11803:SF58">
    <property type="entry name" value="PROTEIN HMF1-RELATED"/>
    <property type="match status" value="1"/>
</dbReference>
<dbReference type="GO" id="GO:0005829">
    <property type="term" value="C:cytosol"/>
    <property type="evidence" value="ECO:0007669"/>
    <property type="project" value="TreeGrafter"/>
</dbReference>
<dbReference type="AlphaFoldDB" id="A0A433SAQ8"/>
<protein>
    <submittedName>
        <fullName evidence="2">2-iminobutanoate/2-iminopropanoate deaminase</fullName>
        <ecNumber evidence="2">3.5.99.10</ecNumber>
    </submittedName>
</protein>
<evidence type="ECO:0000256" key="1">
    <source>
        <dbReference type="ARBA" id="ARBA00010552"/>
    </source>
</evidence>
<organism evidence="2 3">
    <name type="scientific">Saezia sanguinis</name>
    <dbReference type="NCBI Taxonomy" id="1965230"/>
    <lineage>
        <taxon>Bacteria</taxon>
        <taxon>Pseudomonadati</taxon>
        <taxon>Pseudomonadota</taxon>
        <taxon>Betaproteobacteria</taxon>
        <taxon>Burkholderiales</taxon>
        <taxon>Saeziaceae</taxon>
        <taxon>Saezia</taxon>
    </lineage>
</organism>
<dbReference type="InterPro" id="IPR035959">
    <property type="entry name" value="RutC-like_sf"/>
</dbReference>
<dbReference type="OrthoDB" id="9803101at2"/>
<proteinExistence type="inferred from homology"/>
<dbReference type="EC" id="3.5.99.10" evidence="2"/>
<dbReference type="FunFam" id="3.30.1330.40:FF:000001">
    <property type="entry name" value="L-PSP family endoribonuclease"/>
    <property type="match status" value="1"/>
</dbReference>
<accession>A0A433SAQ8</accession>
<dbReference type="InterPro" id="IPR006175">
    <property type="entry name" value="YjgF/YER057c/UK114"/>
</dbReference>
<dbReference type="Pfam" id="PF01042">
    <property type="entry name" value="Ribonuc_L-PSP"/>
    <property type="match status" value="1"/>
</dbReference>
<dbReference type="CDD" id="cd00448">
    <property type="entry name" value="YjgF_YER057c_UK114_family"/>
    <property type="match status" value="1"/>
</dbReference>
<dbReference type="RefSeq" id="WP_126980753.1">
    <property type="nucleotide sequence ID" value="NZ_PQSP01000009.1"/>
</dbReference>
<dbReference type="GO" id="GO:0120241">
    <property type="term" value="F:2-iminobutanoate/2-iminopropanoate deaminase"/>
    <property type="evidence" value="ECO:0007669"/>
    <property type="project" value="UniProtKB-EC"/>
</dbReference>
<reference evidence="2 3" key="1">
    <citation type="submission" date="2018-01" db="EMBL/GenBank/DDBJ databases">
        <title>Saezia sanguinis gen. nov., sp. nov., in the order Burkholderiales isolated from human blood.</title>
        <authorList>
            <person name="Medina-Pascual M.J."/>
            <person name="Valdezate S."/>
            <person name="Monzon S."/>
            <person name="Cuesta I."/>
            <person name="Carrasco G."/>
            <person name="Villalon P."/>
            <person name="Saez-Nieto J.A."/>
        </authorList>
    </citation>
    <scope>NUCLEOTIDE SEQUENCE [LARGE SCALE GENOMIC DNA]</scope>
    <source>
        <strain evidence="2 3">CNM695-12</strain>
    </source>
</reference>
<dbReference type="SUPFAM" id="SSF55298">
    <property type="entry name" value="YjgF-like"/>
    <property type="match status" value="1"/>
</dbReference>
<comment type="similarity">
    <text evidence="1">Belongs to the RutC family.</text>
</comment>
<keyword evidence="2" id="KW-0378">Hydrolase</keyword>
<sequence>MKTINSPQVTLPAGHYSHATVAGNLVFVSGQLPFPLDSKVLPEGIEAQTLQALKNVESVLISAGSSLPNLLNVQIFISDIALWPVVNQVYSEFLKDAKPARTIVPCNTLHYGALIEINAVAQVAEV</sequence>
<comment type="caution">
    <text evidence="2">The sequence shown here is derived from an EMBL/GenBank/DDBJ whole genome shotgun (WGS) entry which is preliminary data.</text>
</comment>
<evidence type="ECO:0000313" key="2">
    <source>
        <dbReference type="EMBL" id="RUS65734.1"/>
    </source>
</evidence>
<evidence type="ECO:0000313" key="3">
    <source>
        <dbReference type="Proteomes" id="UP000286947"/>
    </source>
</evidence>
<dbReference type="Proteomes" id="UP000286947">
    <property type="component" value="Unassembled WGS sequence"/>
</dbReference>
<name>A0A433SAQ8_9BURK</name>
<dbReference type="PANTHER" id="PTHR11803">
    <property type="entry name" value="2-IMINOBUTANOATE/2-IMINOPROPANOATE DEAMINASE RIDA"/>
    <property type="match status" value="1"/>
</dbReference>
<dbReference type="EMBL" id="PQSP01000009">
    <property type="protein sequence ID" value="RUS65734.1"/>
    <property type="molecule type" value="Genomic_DNA"/>
</dbReference>
<keyword evidence="3" id="KW-1185">Reference proteome</keyword>